<evidence type="ECO:0000313" key="2">
    <source>
        <dbReference type="EMBL" id="KAG0715272.1"/>
    </source>
</evidence>
<dbReference type="Proteomes" id="UP000770661">
    <property type="component" value="Unassembled WGS sequence"/>
</dbReference>
<dbReference type="EMBL" id="JACEEZ010019841">
    <property type="protein sequence ID" value="KAG0715272.1"/>
    <property type="molecule type" value="Genomic_DNA"/>
</dbReference>
<evidence type="ECO:0000313" key="3">
    <source>
        <dbReference type="Proteomes" id="UP000770661"/>
    </source>
</evidence>
<evidence type="ECO:0000256" key="1">
    <source>
        <dbReference type="SAM" id="MobiDB-lite"/>
    </source>
</evidence>
<comment type="caution">
    <text evidence="2">The sequence shown here is derived from an EMBL/GenBank/DDBJ whole genome shotgun (WGS) entry which is preliminary data.</text>
</comment>
<accession>A0A8J4XXD6</accession>
<feature type="region of interest" description="Disordered" evidence="1">
    <location>
        <begin position="139"/>
        <end position="164"/>
    </location>
</feature>
<sequence length="189" mass="20638">MDPQPRRAAEGRGGHVLDLHQVEEEACTGTRIPALAGIVAMHGWAGTKGLGARSPTPQYFQDCGRPTSPAKGTSSALHLLTRNEPAACHLPRGPEACSPQANLHCGSPGRDSSARRARPVRVYGQGIDAEVEQKEAPMLRYGDKRKRYATTAPQQPSSLPTPPHPRTPFQQWWLIYFNWTGHTYIAVAD</sequence>
<keyword evidence="3" id="KW-1185">Reference proteome</keyword>
<organism evidence="2 3">
    <name type="scientific">Chionoecetes opilio</name>
    <name type="common">Atlantic snow crab</name>
    <name type="synonym">Cancer opilio</name>
    <dbReference type="NCBI Taxonomy" id="41210"/>
    <lineage>
        <taxon>Eukaryota</taxon>
        <taxon>Metazoa</taxon>
        <taxon>Ecdysozoa</taxon>
        <taxon>Arthropoda</taxon>
        <taxon>Crustacea</taxon>
        <taxon>Multicrustacea</taxon>
        <taxon>Malacostraca</taxon>
        <taxon>Eumalacostraca</taxon>
        <taxon>Eucarida</taxon>
        <taxon>Decapoda</taxon>
        <taxon>Pleocyemata</taxon>
        <taxon>Brachyura</taxon>
        <taxon>Eubrachyura</taxon>
        <taxon>Majoidea</taxon>
        <taxon>Majidae</taxon>
        <taxon>Chionoecetes</taxon>
    </lineage>
</organism>
<proteinExistence type="predicted"/>
<name>A0A8J4XXD6_CHIOP</name>
<reference evidence="2" key="1">
    <citation type="submission" date="2020-07" db="EMBL/GenBank/DDBJ databases">
        <title>The High-quality genome of the commercially important snow crab, Chionoecetes opilio.</title>
        <authorList>
            <person name="Jeong J.-H."/>
            <person name="Ryu S."/>
        </authorList>
    </citation>
    <scope>NUCLEOTIDE SEQUENCE</scope>
    <source>
        <strain evidence="2">MADBK_172401_WGS</strain>
        <tissue evidence="2">Digestive gland</tissue>
    </source>
</reference>
<protein>
    <submittedName>
        <fullName evidence="2">Uncharacterized protein</fullName>
    </submittedName>
</protein>
<gene>
    <name evidence="2" type="ORF">GWK47_012311</name>
</gene>
<dbReference type="AlphaFoldDB" id="A0A8J4XXD6"/>